<dbReference type="AlphaFoldDB" id="A0A371IF75"/>
<dbReference type="PANTHER" id="PTHR47723:SF19">
    <property type="entry name" value="POLYNUCLEOTIDYL TRANSFERASE, RIBONUCLEASE H-LIKE SUPERFAMILY PROTEIN"/>
    <property type="match status" value="1"/>
</dbReference>
<evidence type="ECO:0000259" key="1">
    <source>
        <dbReference type="Pfam" id="PF13456"/>
    </source>
</evidence>
<organism evidence="2 3">
    <name type="scientific">Mucuna pruriens</name>
    <name type="common">Velvet bean</name>
    <name type="synonym">Dolichos pruriens</name>
    <dbReference type="NCBI Taxonomy" id="157652"/>
    <lineage>
        <taxon>Eukaryota</taxon>
        <taxon>Viridiplantae</taxon>
        <taxon>Streptophyta</taxon>
        <taxon>Embryophyta</taxon>
        <taxon>Tracheophyta</taxon>
        <taxon>Spermatophyta</taxon>
        <taxon>Magnoliopsida</taxon>
        <taxon>eudicotyledons</taxon>
        <taxon>Gunneridae</taxon>
        <taxon>Pentapetalae</taxon>
        <taxon>rosids</taxon>
        <taxon>fabids</taxon>
        <taxon>Fabales</taxon>
        <taxon>Fabaceae</taxon>
        <taxon>Papilionoideae</taxon>
        <taxon>50 kb inversion clade</taxon>
        <taxon>NPAAA clade</taxon>
        <taxon>indigoferoid/millettioid clade</taxon>
        <taxon>Phaseoleae</taxon>
        <taxon>Mucuna</taxon>
    </lineage>
</organism>
<evidence type="ECO:0000313" key="2">
    <source>
        <dbReference type="EMBL" id="RDY13712.1"/>
    </source>
</evidence>
<feature type="non-terminal residue" evidence="2">
    <location>
        <position position="101"/>
    </location>
</feature>
<gene>
    <name evidence="2" type="ORF">CR513_01335</name>
</gene>
<dbReference type="Proteomes" id="UP000257109">
    <property type="component" value="Unassembled WGS sequence"/>
</dbReference>
<dbReference type="InterPro" id="IPR044730">
    <property type="entry name" value="RNase_H-like_dom_plant"/>
</dbReference>
<dbReference type="EMBL" id="QJKJ01000214">
    <property type="protein sequence ID" value="RDY13712.1"/>
    <property type="molecule type" value="Genomic_DNA"/>
</dbReference>
<dbReference type="Pfam" id="PF13456">
    <property type="entry name" value="RVT_3"/>
    <property type="match status" value="1"/>
</dbReference>
<feature type="domain" description="RNase H type-1" evidence="1">
    <location>
        <begin position="56"/>
        <end position="93"/>
    </location>
</feature>
<dbReference type="OrthoDB" id="1436503at2759"/>
<dbReference type="InterPro" id="IPR053151">
    <property type="entry name" value="RNase_H-like"/>
</dbReference>
<sequence length="101" mass="11738">QGNWVKENVYQERLSEWSFPQGNWIKENVDGLVRGSSIHGDIFRNATGSWLEDFPKHIELWGILIGLQMAWEKEYSQVWIESDSQVATDLIHFRASSLHPP</sequence>
<comment type="caution">
    <text evidence="2">The sequence shown here is derived from an EMBL/GenBank/DDBJ whole genome shotgun (WGS) entry which is preliminary data.</text>
</comment>
<evidence type="ECO:0000313" key="3">
    <source>
        <dbReference type="Proteomes" id="UP000257109"/>
    </source>
</evidence>
<proteinExistence type="predicted"/>
<dbReference type="SUPFAM" id="SSF53098">
    <property type="entry name" value="Ribonuclease H-like"/>
    <property type="match status" value="1"/>
</dbReference>
<dbReference type="PANTHER" id="PTHR47723">
    <property type="entry name" value="OS05G0353850 PROTEIN"/>
    <property type="match status" value="1"/>
</dbReference>
<dbReference type="InterPro" id="IPR012337">
    <property type="entry name" value="RNaseH-like_sf"/>
</dbReference>
<reference evidence="2" key="1">
    <citation type="submission" date="2018-05" db="EMBL/GenBank/DDBJ databases">
        <title>Draft genome of Mucuna pruriens seed.</title>
        <authorList>
            <person name="Nnadi N.E."/>
            <person name="Vos R."/>
            <person name="Hasami M.H."/>
            <person name="Devisetty U.K."/>
            <person name="Aguiy J.C."/>
        </authorList>
    </citation>
    <scope>NUCLEOTIDE SEQUENCE [LARGE SCALE GENOMIC DNA]</scope>
    <source>
        <strain evidence="2">JCA_2017</strain>
    </source>
</reference>
<dbReference type="GO" id="GO:0003676">
    <property type="term" value="F:nucleic acid binding"/>
    <property type="evidence" value="ECO:0007669"/>
    <property type="project" value="InterPro"/>
</dbReference>
<dbReference type="InterPro" id="IPR002156">
    <property type="entry name" value="RNaseH_domain"/>
</dbReference>
<dbReference type="CDD" id="cd06222">
    <property type="entry name" value="RNase_H_like"/>
    <property type="match status" value="1"/>
</dbReference>
<name>A0A371IF75_MUCPR</name>
<feature type="non-terminal residue" evidence="2">
    <location>
        <position position="1"/>
    </location>
</feature>
<accession>A0A371IF75</accession>
<keyword evidence="3" id="KW-1185">Reference proteome</keyword>
<protein>
    <submittedName>
        <fullName evidence="2">Ribonuclease H protein</fullName>
    </submittedName>
</protein>
<dbReference type="GO" id="GO:0004523">
    <property type="term" value="F:RNA-DNA hybrid ribonuclease activity"/>
    <property type="evidence" value="ECO:0007669"/>
    <property type="project" value="InterPro"/>
</dbReference>